<reference evidence="7 8" key="1">
    <citation type="submission" date="2017-05" db="EMBL/GenBank/DDBJ databases">
        <title>The Genome Sequence of Enterococcus sp. 8G7_MSG3316.</title>
        <authorList>
            <consortium name="The Broad Institute Genomics Platform"/>
            <consortium name="The Broad Institute Genomic Center for Infectious Diseases"/>
            <person name="Earl A."/>
            <person name="Manson A."/>
            <person name="Schwartman J."/>
            <person name="Gilmore M."/>
            <person name="Abouelleil A."/>
            <person name="Cao P."/>
            <person name="Chapman S."/>
            <person name="Cusick C."/>
            <person name="Shea T."/>
            <person name="Young S."/>
            <person name="Neafsey D."/>
            <person name="Nusbaum C."/>
            <person name="Birren B."/>
        </authorList>
    </citation>
    <scope>NUCLEOTIDE SEQUENCE [LARGE SCALE GENOMIC DNA]</scope>
    <source>
        <strain evidence="7 8">8G7_MSG3316</strain>
    </source>
</reference>
<dbReference type="Pfam" id="PF00425">
    <property type="entry name" value="Chorismate_bind"/>
    <property type="match status" value="1"/>
</dbReference>
<dbReference type="InterPro" id="IPR015890">
    <property type="entry name" value="Chorismate_C"/>
</dbReference>
<evidence type="ECO:0000256" key="3">
    <source>
        <dbReference type="ARBA" id="ARBA00012824"/>
    </source>
</evidence>
<dbReference type="AlphaFoldDB" id="A0A242A8T7"/>
<evidence type="ECO:0000256" key="1">
    <source>
        <dbReference type="ARBA" id="ARBA00000799"/>
    </source>
</evidence>
<dbReference type="Proteomes" id="UP000195043">
    <property type="component" value="Unassembled WGS sequence"/>
</dbReference>
<evidence type="ECO:0000256" key="5">
    <source>
        <dbReference type="ARBA" id="ARBA00041564"/>
    </source>
</evidence>
<dbReference type="SUPFAM" id="SSF56322">
    <property type="entry name" value="ADC synthase"/>
    <property type="match status" value="1"/>
</dbReference>
<evidence type="ECO:0000256" key="2">
    <source>
        <dbReference type="ARBA" id="ARBA00005297"/>
    </source>
</evidence>
<comment type="similarity">
    <text evidence="2">Belongs to the isochorismate synthase family.</text>
</comment>
<dbReference type="PANTHER" id="PTHR42839">
    <property type="entry name" value="ISOCHORISMATE SYNTHASE ENTC"/>
    <property type="match status" value="1"/>
</dbReference>
<dbReference type="NCBIfam" id="TIGR00543">
    <property type="entry name" value="isochor_syn"/>
    <property type="match status" value="1"/>
</dbReference>
<gene>
    <name evidence="7" type="ORF">A5886_002462</name>
</gene>
<keyword evidence="4" id="KW-0413">Isomerase</keyword>
<accession>A0A242A8T7</accession>
<dbReference type="InterPro" id="IPR004561">
    <property type="entry name" value="IsoChor_synthase"/>
</dbReference>
<sequence length="455" mass="50253">MNSTVTKEYQQAFDSGKSYFSTCEEIVCGDVLALYAVAETAKGARYFWRNPDQTMTIAAFHWLIDYQAPSLATFDAIQNDVKKNHYQPETDACQALLLGGFAFDTHRAAQDEWGQLGSGLFVLPEIMIKQEGTKTWAVYTVTAADEAERLTKVAALHGQVLLWLAACRQEKQTSSYAVMTDQVEVAVPEWLQAVDATVQAIKDPITDLTKVVLARQMRLTTTDTMHSETVLAHLNQQQPSTYLFALEQGDTFFIGATPERLLKGTNEYFETVSIAGSAPRGQTEAEDQVLAEGLLSDPKNTHEHQVVVDRLAHALSTLIEDGFHSEKRSVIKNRDIQHLFVPLKGKRKPAVSFLTAVQKLHPTPALGGEPKEAAVQWIRDHEPKSRGMYGGPIGWLGIQEDTGEFAVAIRSGVVTKNEATLYAGCGIVADSQALAEQQETRLKFQPMRRGIIGDV</sequence>
<dbReference type="EMBL" id="NGKU01000001">
    <property type="protein sequence ID" value="OTN77362.1"/>
    <property type="molecule type" value="Genomic_DNA"/>
</dbReference>
<dbReference type="GO" id="GO:0009697">
    <property type="term" value="P:salicylic acid biosynthetic process"/>
    <property type="evidence" value="ECO:0007669"/>
    <property type="project" value="TreeGrafter"/>
</dbReference>
<dbReference type="InterPro" id="IPR005801">
    <property type="entry name" value="ADC_synthase"/>
</dbReference>
<proteinExistence type="inferred from homology"/>
<comment type="caution">
    <text evidence="7">The sequence shown here is derived from an EMBL/GenBank/DDBJ whole genome shotgun (WGS) entry which is preliminary data.</text>
</comment>
<dbReference type="RefSeq" id="WP_086275396.1">
    <property type="nucleotide sequence ID" value="NZ_NGKU01000001.1"/>
</dbReference>
<feature type="domain" description="Chorismate-utilising enzyme C-terminal" evidence="6">
    <location>
        <begin position="189"/>
        <end position="443"/>
    </location>
</feature>
<organism evidence="7 8">
    <name type="scientific">Candidatus Enterococcus testudinis</name>
    <dbReference type="NCBI Taxonomy" id="1834191"/>
    <lineage>
        <taxon>Bacteria</taxon>
        <taxon>Bacillati</taxon>
        <taxon>Bacillota</taxon>
        <taxon>Bacilli</taxon>
        <taxon>Lactobacillales</taxon>
        <taxon>Enterococcaceae</taxon>
        <taxon>Enterococcus</taxon>
    </lineage>
</organism>
<evidence type="ECO:0000313" key="7">
    <source>
        <dbReference type="EMBL" id="OTN77362.1"/>
    </source>
</evidence>
<protein>
    <recommendedName>
        <fullName evidence="3">isochorismate synthase</fullName>
        <ecNumber evidence="3">5.4.4.2</ecNumber>
    </recommendedName>
    <alternativeName>
        <fullName evidence="5">Isochorismate mutase</fullName>
    </alternativeName>
</protein>
<dbReference type="PANTHER" id="PTHR42839:SF1">
    <property type="entry name" value="ISOCHORISMATE SYNTHASE MENF"/>
    <property type="match status" value="1"/>
</dbReference>
<dbReference type="EC" id="5.4.4.2" evidence="3"/>
<dbReference type="OrthoDB" id="9803598at2"/>
<comment type="catalytic activity">
    <reaction evidence="1">
        <text>chorismate = isochorismate</text>
        <dbReference type="Rhea" id="RHEA:18985"/>
        <dbReference type="ChEBI" id="CHEBI:29748"/>
        <dbReference type="ChEBI" id="CHEBI:29780"/>
        <dbReference type="EC" id="5.4.4.2"/>
    </reaction>
</comment>
<evidence type="ECO:0000313" key="8">
    <source>
        <dbReference type="Proteomes" id="UP000195043"/>
    </source>
</evidence>
<name>A0A242A8T7_9ENTE</name>
<keyword evidence="8" id="KW-1185">Reference proteome</keyword>
<dbReference type="STRING" id="1834191.A5886_002462"/>
<dbReference type="Gene3D" id="3.60.120.10">
    <property type="entry name" value="Anthranilate synthase"/>
    <property type="match status" value="1"/>
</dbReference>
<evidence type="ECO:0000259" key="6">
    <source>
        <dbReference type="Pfam" id="PF00425"/>
    </source>
</evidence>
<evidence type="ECO:0000256" key="4">
    <source>
        <dbReference type="ARBA" id="ARBA00023235"/>
    </source>
</evidence>
<dbReference type="GO" id="GO:0008909">
    <property type="term" value="F:isochorismate synthase activity"/>
    <property type="evidence" value="ECO:0007669"/>
    <property type="project" value="UniProtKB-EC"/>
</dbReference>